<dbReference type="Proteomes" id="UP000253250">
    <property type="component" value="Unassembled WGS sequence"/>
</dbReference>
<dbReference type="Pfam" id="PF08545">
    <property type="entry name" value="ACP_syn_III"/>
    <property type="match status" value="1"/>
</dbReference>
<evidence type="ECO:0000259" key="3">
    <source>
        <dbReference type="Pfam" id="PF08541"/>
    </source>
</evidence>
<dbReference type="PANTHER" id="PTHR34069:SF2">
    <property type="entry name" value="BETA-KETOACYL-[ACYL-CARRIER-PROTEIN] SYNTHASE III"/>
    <property type="match status" value="1"/>
</dbReference>
<evidence type="ECO:0000256" key="1">
    <source>
        <dbReference type="ARBA" id="ARBA00022679"/>
    </source>
</evidence>
<dbReference type="GO" id="GO:0006633">
    <property type="term" value="P:fatty acid biosynthetic process"/>
    <property type="evidence" value="ECO:0007669"/>
    <property type="project" value="InterPro"/>
</dbReference>
<protein>
    <submittedName>
        <fullName evidence="5">3-oxoacyl-ACP synthase</fullName>
    </submittedName>
</protein>
<evidence type="ECO:0000259" key="4">
    <source>
        <dbReference type="Pfam" id="PF08545"/>
    </source>
</evidence>
<dbReference type="AlphaFoldDB" id="A0A1C2G3R1"/>
<keyword evidence="1" id="KW-0808">Transferase</keyword>
<evidence type="ECO:0000256" key="2">
    <source>
        <dbReference type="ARBA" id="ARBA00023315"/>
    </source>
</evidence>
<keyword evidence="2" id="KW-0012">Acyltransferase</keyword>
<reference evidence="5 6" key="1">
    <citation type="submission" date="2018-02" db="EMBL/GenBank/DDBJ databases">
        <title>Insights into the biology of acidophilic members of the Acidiferrobacteraceae family derived from comparative genomic analyses.</title>
        <authorList>
            <person name="Issotta F."/>
            <person name="Thyssen C."/>
            <person name="Mena C."/>
            <person name="Moya A."/>
            <person name="Bellenberg S."/>
            <person name="Sproer C."/>
            <person name="Covarrubias P.C."/>
            <person name="Sand W."/>
            <person name="Quatrini R."/>
            <person name="Vera M."/>
        </authorList>
    </citation>
    <scope>NUCLEOTIDE SEQUENCE [LARGE SCALE GENOMIC DNA]</scope>
    <source>
        <strain evidence="6">m-1</strain>
    </source>
</reference>
<name>A0A1C2G3R1_9GAMM</name>
<feature type="domain" description="Beta-ketoacyl-[acyl-carrier-protein] synthase III C-terminal" evidence="3">
    <location>
        <begin position="252"/>
        <end position="319"/>
    </location>
</feature>
<sequence length="337" mass="36589">MTNYINGLAISLPGLAVDNQELAKCFSLNEEWINLFLGNRTRHFGTNLRTGEQTHSLCDMATDAALRALADAGIARGDIDFVILATATPDRLMPATVNEVATQLQLRDVQTYQLQSGCSGAIQALDLANVLLQSGRNRCGLVIGADACNKFIDPAADYGKAKSSELINYALFGDGAGAVVLSSVRGARQLALSHVHYTFTDRGWAPGQVVEWRGSRAEQGEMLREDYKAIEAKVPVLAEEVLRHLLGCLRASIRDVQWFLPPQLSGRMTQQLVDRLGLPESRAINCVADTGNNGNALAFFQLARLADVIEPGQRAVAIAIESSRWLRAGFILHSESV</sequence>
<dbReference type="InterPro" id="IPR013751">
    <property type="entry name" value="ACP_syn_III_N"/>
</dbReference>
<feature type="domain" description="Beta-ketoacyl-[acyl-carrier-protein] synthase III N-terminal" evidence="4">
    <location>
        <begin position="114"/>
        <end position="185"/>
    </location>
</feature>
<keyword evidence="6" id="KW-1185">Reference proteome</keyword>
<dbReference type="Gene3D" id="3.40.47.10">
    <property type="match status" value="2"/>
</dbReference>
<dbReference type="STRING" id="163359.A9R16_08370"/>
<evidence type="ECO:0000313" key="6">
    <source>
        <dbReference type="Proteomes" id="UP000253250"/>
    </source>
</evidence>
<dbReference type="GO" id="GO:0044550">
    <property type="term" value="P:secondary metabolite biosynthetic process"/>
    <property type="evidence" value="ECO:0007669"/>
    <property type="project" value="TreeGrafter"/>
</dbReference>
<dbReference type="GO" id="GO:0004315">
    <property type="term" value="F:3-oxoacyl-[acyl-carrier-protein] synthase activity"/>
    <property type="evidence" value="ECO:0007669"/>
    <property type="project" value="InterPro"/>
</dbReference>
<dbReference type="SUPFAM" id="SSF53901">
    <property type="entry name" value="Thiolase-like"/>
    <property type="match status" value="2"/>
</dbReference>
<dbReference type="PANTHER" id="PTHR34069">
    <property type="entry name" value="3-OXOACYL-[ACYL-CARRIER-PROTEIN] SYNTHASE 3"/>
    <property type="match status" value="1"/>
</dbReference>
<dbReference type="Pfam" id="PF08541">
    <property type="entry name" value="ACP_syn_III_C"/>
    <property type="match status" value="1"/>
</dbReference>
<gene>
    <name evidence="5" type="ORF">C4900_10075</name>
</gene>
<accession>A0A1C2G3R1</accession>
<dbReference type="EMBL" id="PSYR01000002">
    <property type="protein sequence ID" value="RCN56193.1"/>
    <property type="molecule type" value="Genomic_DNA"/>
</dbReference>
<evidence type="ECO:0000313" key="5">
    <source>
        <dbReference type="EMBL" id="RCN56193.1"/>
    </source>
</evidence>
<dbReference type="OrthoDB" id="2514738at2"/>
<organism evidence="5 6">
    <name type="scientific">Acidiferrobacter thiooxydans</name>
    <dbReference type="NCBI Taxonomy" id="163359"/>
    <lineage>
        <taxon>Bacteria</taxon>
        <taxon>Pseudomonadati</taxon>
        <taxon>Pseudomonadota</taxon>
        <taxon>Gammaproteobacteria</taxon>
        <taxon>Acidiferrobacterales</taxon>
        <taxon>Acidiferrobacteraceae</taxon>
        <taxon>Acidiferrobacter</taxon>
    </lineage>
</organism>
<dbReference type="RefSeq" id="WP_065969084.1">
    <property type="nucleotide sequence ID" value="NZ_CP080624.1"/>
</dbReference>
<dbReference type="InterPro" id="IPR016039">
    <property type="entry name" value="Thiolase-like"/>
</dbReference>
<proteinExistence type="predicted"/>
<comment type="caution">
    <text evidence="5">The sequence shown here is derived from an EMBL/GenBank/DDBJ whole genome shotgun (WGS) entry which is preliminary data.</text>
</comment>
<dbReference type="InterPro" id="IPR013747">
    <property type="entry name" value="ACP_syn_III_C"/>
</dbReference>